<evidence type="ECO:0000313" key="4">
    <source>
        <dbReference type="Proteomes" id="UP000319712"/>
    </source>
</evidence>
<proteinExistence type="predicted"/>
<evidence type="ECO:0000256" key="1">
    <source>
        <dbReference type="SAM" id="MobiDB-lite"/>
    </source>
</evidence>
<name>A0A521EQ25_9EURY</name>
<dbReference type="GO" id="GO:0004386">
    <property type="term" value="F:helicase activity"/>
    <property type="evidence" value="ECO:0007669"/>
    <property type="project" value="UniProtKB-KW"/>
</dbReference>
<feature type="region of interest" description="Disordered" evidence="1">
    <location>
        <begin position="323"/>
        <end position="342"/>
    </location>
</feature>
<dbReference type="CDD" id="cd18785">
    <property type="entry name" value="SF2_C"/>
    <property type="match status" value="1"/>
</dbReference>
<protein>
    <submittedName>
        <fullName evidence="3">Helicase conserved C-terminal domain-containing protein</fullName>
    </submittedName>
</protein>
<dbReference type="Proteomes" id="UP000319712">
    <property type="component" value="Unassembled WGS sequence"/>
</dbReference>
<dbReference type="InterPro" id="IPR027417">
    <property type="entry name" value="P-loop_NTPase"/>
</dbReference>
<sequence>MSQHNRMGGNPPDFSSIEYGDRGRIAQHLRQTVLDEITGANGGRVHTDFPRDRFFAGTLAAESADQFDDFDDDLQSKMKPSALGASVKLDNVTHETTVKIRPEASVWVRVNPTYDELTDRDQFISLADSEEDSSETEDLLPVFERLELDIGPIEIPGKLLNGGFETVPPTVQDEIDSKFEAAFAQAKADARASDLDLYIDVEDDDGMPGWAMESEEQYQTYLDERTGPIGFPEWEADLNLTVIEESSGLHLDVEFANTAEILKEDNRNTTRDPTLFEANLELKIDGVGEFVPFTFDPLPEDFRYNRDLWGHGRNCTIIAPEIDTVVDGDPPGTRTPREDPRTNHLRTTAIPEHQQLSYDSATRGPKPTFEALSDLEGGGLQLLKDIHKQMQAYDSETYEEAHKEYQKQDDWDQSVNGRGGTDEADFQEDRDAFRREMARFKRGIECLEEYPDTAGRAFELMNKTMREMHRGSFDSWRLFQLVFIVMLLPDVASREYDEFTEATWRADSAPGPHDENDVEDALDVVDVLWFPTGGGKTEAFLGVAVWSAFFDRFRGKDFGVTAWTRFPLRLLSMQQLQRMAETMMYADLTRREESAIASSPAHAFSVGFMVGKRNTPNQLTGYRSNKAAELARDDKRREDLKVLPTCPVCGSETRMEVIEEEHRLAHMCTGGELQCAWQQRDIDPETPYHPAELPVHIVDNELYRYAPTILAGTIDKVTAVGYQRKMAHLISGEMEYECPYHGFASLGECTEKYGCEIPRDEFEDYATPVEPYDPAPSLEVPDELHLLNESMGSFDAHYETGIHELQEMADAGQTKIIAPTATITSYDDQVYHLFVREAERFPAPGPYLRGSFYAEESPELQRQYIGITPHGKTHINAIIDLLFYYHKAIQDLLVTAVEEPDKLLDGDILIPDSNAAEGPLDVESVPELLDMLGDYTTSLTYLLAKKDGDRLDQSIRLQLADYFHKLDRPELNPDRMTGGTQFDEVQERLDKLENPWHSGRDQEIVSSLIDQDIVDEENKDVLIELRDIIDGCLHDDQPTSVYHDALERAPDEVGQGLAYLLASRLNSITATSMISHGVDIDRFNMMIFFGMPRDTSEYIQSSSRAGRTHPGLIFNVFHPIRERDQSHYHFFEKYHQFLDRLVEPVPINRWAKNSIQRTHPGLFMGLLLNHYMYEDDADRLFFGSNARQFVQNLDDESELSDAIHRMYGGDAVPEEFADTAEALTKEAIDDIQLNDDEKWTSNRLGNSVMTSLRDIDKKLRIQSTYRSKDVFDTLDRRR</sequence>
<dbReference type="Pfam" id="PF00271">
    <property type="entry name" value="Helicase_C"/>
    <property type="match status" value="1"/>
</dbReference>
<organism evidence="3 4">
    <name type="scientific">Halorubrum cibi</name>
    <dbReference type="NCBI Taxonomy" id="413815"/>
    <lineage>
        <taxon>Archaea</taxon>
        <taxon>Methanobacteriati</taxon>
        <taxon>Methanobacteriota</taxon>
        <taxon>Stenosarchaea group</taxon>
        <taxon>Halobacteria</taxon>
        <taxon>Halobacteriales</taxon>
        <taxon>Haloferacaceae</taxon>
        <taxon>Halorubrum</taxon>
    </lineage>
</organism>
<evidence type="ECO:0000313" key="3">
    <source>
        <dbReference type="EMBL" id="SMO86026.1"/>
    </source>
</evidence>
<dbReference type="AlphaFoldDB" id="A0A521EQ25"/>
<keyword evidence="3" id="KW-0067">ATP-binding</keyword>
<reference evidence="3 4" key="1">
    <citation type="submission" date="2017-05" db="EMBL/GenBank/DDBJ databases">
        <authorList>
            <person name="Varghese N."/>
            <person name="Submissions S."/>
        </authorList>
    </citation>
    <scope>NUCLEOTIDE SEQUENCE [LARGE SCALE GENOMIC DNA]</scope>
    <source>
        <strain evidence="3 4">DSM 19504</strain>
    </source>
</reference>
<keyword evidence="4" id="KW-1185">Reference proteome</keyword>
<dbReference type="PROSITE" id="PS51194">
    <property type="entry name" value="HELICASE_CTER"/>
    <property type="match status" value="1"/>
</dbReference>
<keyword evidence="3" id="KW-0547">Nucleotide-binding</keyword>
<feature type="region of interest" description="Disordered" evidence="1">
    <location>
        <begin position="400"/>
        <end position="425"/>
    </location>
</feature>
<dbReference type="InterPro" id="IPR001650">
    <property type="entry name" value="Helicase_C-like"/>
</dbReference>
<dbReference type="SUPFAM" id="SSF52540">
    <property type="entry name" value="P-loop containing nucleoside triphosphate hydrolases"/>
    <property type="match status" value="1"/>
</dbReference>
<dbReference type="EMBL" id="FXTD01000012">
    <property type="protein sequence ID" value="SMO86026.1"/>
    <property type="molecule type" value="Genomic_DNA"/>
</dbReference>
<evidence type="ECO:0000259" key="2">
    <source>
        <dbReference type="PROSITE" id="PS51194"/>
    </source>
</evidence>
<feature type="compositionally biased region" description="Basic and acidic residues" evidence="1">
    <location>
        <begin position="400"/>
        <end position="410"/>
    </location>
</feature>
<feature type="domain" description="Helicase C-terminal" evidence="2">
    <location>
        <begin position="1008"/>
        <end position="1153"/>
    </location>
</feature>
<keyword evidence="3" id="KW-0378">Hydrolase</keyword>
<dbReference type="RefSeq" id="WP_246066544.1">
    <property type="nucleotide sequence ID" value="NZ_FXTD01000012.1"/>
</dbReference>
<keyword evidence="3" id="KW-0347">Helicase</keyword>
<accession>A0A521EQ25</accession>
<dbReference type="Gene3D" id="3.40.50.300">
    <property type="entry name" value="P-loop containing nucleotide triphosphate hydrolases"/>
    <property type="match status" value="1"/>
</dbReference>
<gene>
    <name evidence="3" type="ORF">SAMN06264867_11217</name>
</gene>